<evidence type="ECO:0000256" key="1">
    <source>
        <dbReference type="SAM" id="MobiDB-lite"/>
    </source>
</evidence>
<evidence type="ECO:0000313" key="3">
    <source>
        <dbReference type="Proteomes" id="UP000317598"/>
    </source>
</evidence>
<protein>
    <submittedName>
        <fullName evidence="2">Tail assembly chaperone</fullName>
    </submittedName>
</protein>
<reference evidence="2 3" key="1">
    <citation type="submission" date="2019-05" db="EMBL/GenBank/DDBJ databases">
        <authorList>
            <person name="Hammer B.W."/>
            <person name="Akkineni S.H."/>
            <person name="Damazo I.J."/>
            <person name="Graziano A."/>
            <person name="Haggerty C.V."/>
            <person name="Harikumar N."/>
            <person name="Renninger T.L."/>
            <person name="Turner B.S."/>
            <person name="Zhang J.L."/>
            <person name="Butela K.A."/>
            <person name="Garlena R.A."/>
            <person name="Russell D.A."/>
            <person name="Pope W.H."/>
            <person name="Jacobs-Sera D."/>
            <person name="Hatfull G.F."/>
        </authorList>
    </citation>
    <scope>NUCLEOTIDE SEQUENCE [LARGE SCALE GENOMIC DNA]</scope>
</reference>
<evidence type="ECO:0000313" key="2">
    <source>
        <dbReference type="EMBL" id="QDH93516.1"/>
    </source>
</evidence>
<feature type="compositionally biased region" description="Low complexity" evidence="1">
    <location>
        <begin position="47"/>
        <end position="60"/>
    </location>
</feature>
<accession>A0A514DIS2</accession>
<feature type="region of interest" description="Disordered" evidence="1">
    <location>
        <begin position="80"/>
        <end position="101"/>
    </location>
</feature>
<keyword evidence="3" id="KW-1185">Reference proteome</keyword>
<dbReference type="GeneID" id="63027423"/>
<dbReference type="EMBL" id="MK937611">
    <property type="protein sequence ID" value="QDH93516.1"/>
    <property type="molecule type" value="Genomic_DNA"/>
</dbReference>
<dbReference type="Proteomes" id="UP000317598">
    <property type="component" value="Segment"/>
</dbReference>
<gene>
    <name evidence="2" type="primary">30</name>
    <name evidence="2" type="ORF">SEA_VERITY_30</name>
</gene>
<dbReference type="KEGG" id="vg:63027423"/>
<name>A0A514DIS2_9CAUD</name>
<organism evidence="2 3">
    <name type="scientific">Gordonia phage Verity</name>
    <dbReference type="NCBI Taxonomy" id="2591211"/>
    <lineage>
        <taxon>Viruses</taxon>
        <taxon>Duplodnaviria</taxon>
        <taxon>Heunggongvirae</taxon>
        <taxon>Uroviricota</taxon>
        <taxon>Caudoviricetes</taxon>
        <taxon>Stackebrandtviridae</taxon>
        <taxon>Schenleyvirinae</taxon>
        <taxon>Zitchvirus</taxon>
        <taxon>Zitchvirus verity</taxon>
    </lineage>
</organism>
<feature type="region of interest" description="Disordered" evidence="1">
    <location>
        <begin position="42"/>
        <end position="68"/>
    </location>
</feature>
<dbReference type="RefSeq" id="YP_010002868.1">
    <property type="nucleotide sequence ID" value="NC_053249.1"/>
</dbReference>
<sequence length="223" mass="25063">MASTPKAPPVNASRAKWVAFVSEAYPDVDTDDMDRPDLIELHKLRKAGSPSDSDTTGDGATDADERRYADQVRVVPQDRPDFEAPTLDDVPESLRFSTDTGEETEVERIAFAMDDEPFWLYKPSDAAMRLYMAQLLGDDPKTRMNAMTLLVQQALDTSGLMYVQDRVTDKRNKFDDGLYAHVVAAVLDTWGEDMAAAQFKALAEKEREQKQNRAQRRAAARQK</sequence>
<proteinExistence type="predicted"/>